<dbReference type="Proteomes" id="UP000050833">
    <property type="component" value="Unassembled WGS sequence"/>
</dbReference>
<dbReference type="InterPro" id="IPR043740">
    <property type="entry name" value="DUF5685"/>
</dbReference>
<dbReference type="RefSeq" id="WP_055941858.1">
    <property type="nucleotide sequence ID" value="NZ_LLKB01000001.1"/>
</dbReference>
<dbReference type="Pfam" id="PF18937">
    <property type="entry name" value="DUF5685"/>
    <property type="match status" value="1"/>
</dbReference>
<dbReference type="EMBL" id="LLKB01000001">
    <property type="protein sequence ID" value="KQC86395.1"/>
    <property type="molecule type" value="Genomic_DNA"/>
</dbReference>
<dbReference type="AlphaFoldDB" id="A0AAW3JW01"/>
<keyword evidence="2" id="KW-1185">Reference proteome</keyword>
<organism evidence="1 2">
    <name type="scientific">Butyribacter intestini</name>
    <dbReference type="NCBI Taxonomy" id="1703332"/>
    <lineage>
        <taxon>Bacteria</taxon>
        <taxon>Bacillati</taxon>
        <taxon>Bacillota</taxon>
        <taxon>Clostridia</taxon>
        <taxon>Lachnospirales</taxon>
        <taxon>Lachnospiraceae</taxon>
        <taxon>Butyribacter</taxon>
    </lineage>
</organism>
<sequence>MFGYVQIRKPELKIKDYTVYHGFYCGLCERLRNRYGFIGRLTLTYDMTFMTIFLTSLYDSDNISEKKRCVVHPAKKQTVIYNKYTDYCADMNMLLSYYHCLDDKNDDGSVKGYVGAAIYDKAHRQVARVYRRQAACIKKSLKKLTLVEKNDNSDILEAADCFGKLLAELFCYKKDYFEKQIRKFGYHLGRFVYIMDAFDDIREDIEKERFNPLKKEYLATDDKDCFNRRVYDMLLDEISEACAEFEKLPCVQYIDILRNILYAGVWNKFDKIVNGNEVK</sequence>
<evidence type="ECO:0000313" key="2">
    <source>
        <dbReference type="Proteomes" id="UP000050833"/>
    </source>
</evidence>
<protein>
    <submittedName>
        <fullName evidence="1">Uncharacterized protein</fullName>
    </submittedName>
</protein>
<evidence type="ECO:0000313" key="1">
    <source>
        <dbReference type="EMBL" id="KQC86395.1"/>
    </source>
</evidence>
<reference evidence="1 2" key="1">
    <citation type="submission" date="2015-10" db="EMBL/GenBank/DDBJ databases">
        <title>Butyribacter intestini gen. nov., sp. nov., a butyric acid-producing bacterium of the family Lachnospiraceae isolated from the human faeces.</title>
        <authorList>
            <person name="Zou Y."/>
            <person name="Xue W."/>
            <person name="Luo G."/>
            <person name="Lv M."/>
        </authorList>
    </citation>
    <scope>NUCLEOTIDE SEQUENCE [LARGE SCALE GENOMIC DNA]</scope>
    <source>
        <strain evidence="1 2">TF01-11</strain>
    </source>
</reference>
<comment type="caution">
    <text evidence="1">The sequence shown here is derived from an EMBL/GenBank/DDBJ whole genome shotgun (WGS) entry which is preliminary data.</text>
</comment>
<accession>A0AAW3JW01</accession>
<proteinExistence type="predicted"/>
<name>A0AAW3JW01_9FIRM</name>
<gene>
    <name evidence="1" type="ORF">APZ18_04195</name>
</gene>